<dbReference type="InterPro" id="IPR050582">
    <property type="entry name" value="HAD-like_SerB"/>
</dbReference>
<dbReference type="PANTHER" id="PTHR43344:SF13">
    <property type="entry name" value="PHOSPHATASE RV3661-RELATED"/>
    <property type="match status" value="1"/>
</dbReference>
<proteinExistence type="predicted"/>
<dbReference type="GO" id="GO:0016787">
    <property type="term" value="F:hydrolase activity"/>
    <property type="evidence" value="ECO:0007669"/>
    <property type="project" value="UniProtKB-KW"/>
</dbReference>
<dbReference type="GO" id="GO:0046872">
    <property type="term" value="F:metal ion binding"/>
    <property type="evidence" value="ECO:0007669"/>
    <property type="project" value="UniProtKB-KW"/>
</dbReference>
<keyword evidence="2 4" id="KW-0378">Hydrolase</keyword>
<dbReference type="Gene3D" id="3.40.50.1000">
    <property type="entry name" value="HAD superfamily/HAD-like"/>
    <property type="match status" value="1"/>
</dbReference>
<dbReference type="EMBL" id="JTJJ01000121">
    <property type="protein sequence ID" value="KHJ65536.1"/>
    <property type="molecule type" value="Genomic_DNA"/>
</dbReference>
<dbReference type="InterPro" id="IPR006385">
    <property type="entry name" value="HAD_hydro_SerB1"/>
</dbReference>
<dbReference type="InterPro" id="IPR036412">
    <property type="entry name" value="HAD-like_sf"/>
</dbReference>
<gene>
    <name evidence="4" type="ORF">QU24_23990</name>
</gene>
<dbReference type="InterPro" id="IPR023214">
    <property type="entry name" value="HAD_sf"/>
</dbReference>
<dbReference type="NCBIfam" id="TIGR01490">
    <property type="entry name" value="HAD-SF-IB-hyp1"/>
    <property type="match status" value="1"/>
</dbReference>
<name>A0A0B1R1J7_9GAMM</name>
<dbReference type="CDD" id="cd02612">
    <property type="entry name" value="HAD_PGPPase"/>
    <property type="match status" value="1"/>
</dbReference>
<keyword evidence="1" id="KW-0479">Metal-binding</keyword>
<protein>
    <submittedName>
        <fullName evidence="4">Hydrolase</fullName>
    </submittedName>
</protein>
<dbReference type="Gene3D" id="1.20.1440.100">
    <property type="entry name" value="SG protein - dephosphorylation function"/>
    <property type="match status" value="1"/>
</dbReference>
<dbReference type="AlphaFoldDB" id="A0A0B1R1J7"/>
<sequence length="218" mass="24898">MDLAVFDLDETLICEDSTSLWLRWLVSQGFAPEAVISQEQALMEKYHAGTLSIEEYMSTTLAPLAGMATLTVEGWVRRFIHRDILPRVFPAARERIDWHQKRGDTVMIITASGDHLAVPIAQRLGVHGALAIGVEVVDQRYSGQIYGTATYREGKVTRLSDWKALQHDQRYERTWAYSDSMNDLPLLAHADHAWVINPNAQLQQEAQQRGWEVRNWVR</sequence>
<evidence type="ECO:0000256" key="1">
    <source>
        <dbReference type="ARBA" id="ARBA00022723"/>
    </source>
</evidence>
<dbReference type="Pfam" id="PF12710">
    <property type="entry name" value="HAD"/>
    <property type="match status" value="1"/>
</dbReference>
<evidence type="ECO:0000313" key="4">
    <source>
        <dbReference type="EMBL" id="KHJ65536.1"/>
    </source>
</evidence>
<dbReference type="RefSeq" id="WP_039336381.1">
    <property type="nucleotide sequence ID" value="NZ_JTJJ01000121.1"/>
</dbReference>
<reference evidence="4 5" key="1">
    <citation type="submission" date="2014-11" db="EMBL/GenBank/DDBJ databases">
        <title>Genome sequencing of Pantoea rodasii ND03.</title>
        <authorList>
            <person name="Muhamad Yunos N.Y."/>
            <person name="Chan K.-G."/>
        </authorList>
    </citation>
    <scope>NUCLEOTIDE SEQUENCE [LARGE SCALE GENOMIC DNA]</scope>
    <source>
        <strain evidence="4 5">ND03</strain>
    </source>
</reference>
<evidence type="ECO:0000313" key="5">
    <source>
        <dbReference type="Proteomes" id="UP000030853"/>
    </source>
</evidence>
<accession>A0A0B1R1J7</accession>
<evidence type="ECO:0000256" key="2">
    <source>
        <dbReference type="ARBA" id="ARBA00022801"/>
    </source>
</evidence>
<evidence type="ECO:0000256" key="3">
    <source>
        <dbReference type="ARBA" id="ARBA00022842"/>
    </source>
</evidence>
<dbReference type="PANTHER" id="PTHR43344">
    <property type="entry name" value="PHOSPHOSERINE PHOSPHATASE"/>
    <property type="match status" value="1"/>
</dbReference>
<dbReference type="NCBIfam" id="TIGR01488">
    <property type="entry name" value="HAD-SF-IB"/>
    <property type="match status" value="1"/>
</dbReference>
<dbReference type="SUPFAM" id="SSF56784">
    <property type="entry name" value="HAD-like"/>
    <property type="match status" value="1"/>
</dbReference>
<organism evidence="4 5">
    <name type="scientific">Pantoea rodasii</name>
    <dbReference type="NCBI Taxonomy" id="1076549"/>
    <lineage>
        <taxon>Bacteria</taxon>
        <taxon>Pseudomonadati</taxon>
        <taxon>Pseudomonadota</taxon>
        <taxon>Gammaproteobacteria</taxon>
        <taxon>Enterobacterales</taxon>
        <taxon>Erwiniaceae</taxon>
        <taxon>Pantoea</taxon>
    </lineage>
</organism>
<comment type="caution">
    <text evidence="4">The sequence shown here is derived from an EMBL/GenBank/DDBJ whole genome shotgun (WGS) entry which is preliminary data.</text>
</comment>
<dbReference type="Proteomes" id="UP000030853">
    <property type="component" value="Unassembled WGS sequence"/>
</dbReference>
<keyword evidence="3" id="KW-0460">Magnesium</keyword>